<dbReference type="NCBIfam" id="TIGR00453">
    <property type="entry name" value="ispD"/>
    <property type="match status" value="1"/>
</dbReference>
<dbReference type="InterPro" id="IPR050088">
    <property type="entry name" value="IspD/TarI_cytidylyltransf_bact"/>
</dbReference>
<dbReference type="PANTHER" id="PTHR32125:SF4">
    <property type="entry name" value="2-C-METHYL-D-ERYTHRITOL 4-PHOSPHATE CYTIDYLYLTRANSFERASE, CHLOROPLASTIC"/>
    <property type="match status" value="1"/>
</dbReference>
<dbReference type="SUPFAM" id="SSF53448">
    <property type="entry name" value="Nucleotide-diphospho-sugar transferases"/>
    <property type="match status" value="1"/>
</dbReference>
<evidence type="ECO:0000313" key="8">
    <source>
        <dbReference type="EMBL" id="MFA9461978.1"/>
    </source>
</evidence>
<dbReference type="InterPro" id="IPR001228">
    <property type="entry name" value="IspD"/>
</dbReference>
<name>A0ABV4TZL3_9GAMM</name>
<dbReference type="Gene3D" id="3.90.550.10">
    <property type="entry name" value="Spore Coat Polysaccharide Biosynthesis Protein SpsA, Chain A"/>
    <property type="match status" value="1"/>
</dbReference>
<feature type="site" description="Transition state stabilizer" evidence="7">
    <location>
        <position position="21"/>
    </location>
</feature>
<dbReference type="EC" id="2.7.7.60" evidence="7"/>
<dbReference type="Pfam" id="PF01128">
    <property type="entry name" value="IspD"/>
    <property type="match status" value="1"/>
</dbReference>
<feature type="site" description="Positions MEP for the nucleophilic attack" evidence="7">
    <location>
        <position position="218"/>
    </location>
</feature>
<evidence type="ECO:0000256" key="2">
    <source>
        <dbReference type="ARBA" id="ARBA00004787"/>
    </source>
</evidence>
<evidence type="ECO:0000256" key="1">
    <source>
        <dbReference type="ARBA" id="ARBA00001282"/>
    </source>
</evidence>
<proteinExistence type="inferred from homology"/>
<evidence type="ECO:0000256" key="7">
    <source>
        <dbReference type="HAMAP-Rule" id="MF_00108"/>
    </source>
</evidence>
<keyword evidence="4 7" id="KW-0808">Transferase</keyword>
<keyword evidence="5 7" id="KW-0548">Nucleotidyltransferase</keyword>
<comment type="caution">
    <text evidence="8">The sequence shown here is derived from an EMBL/GenBank/DDBJ whole genome shotgun (WGS) entry which is preliminary data.</text>
</comment>
<gene>
    <name evidence="7 8" type="primary">ispD</name>
    <name evidence="8" type="ORF">ACERLL_14230</name>
</gene>
<evidence type="ECO:0000256" key="5">
    <source>
        <dbReference type="ARBA" id="ARBA00022695"/>
    </source>
</evidence>
<dbReference type="Proteomes" id="UP001575181">
    <property type="component" value="Unassembled WGS sequence"/>
</dbReference>
<dbReference type="HAMAP" id="MF_00108">
    <property type="entry name" value="IspD"/>
    <property type="match status" value="1"/>
</dbReference>
<evidence type="ECO:0000256" key="4">
    <source>
        <dbReference type="ARBA" id="ARBA00022679"/>
    </source>
</evidence>
<feature type="site" description="Positions MEP for the nucleophilic attack" evidence="7">
    <location>
        <position position="162"/>
    </location>
</feature>
<evidence type="ECO:0000256" key="6">
    <source>
        <dbReference type="ARBA" id="ARBA00023229"/>
    </source>
</evidence>
<comment type="pathway">
    <text evidence="2 7">Isoprenoid biosynthesis; isopentenyl diphosphate biosynthesis via DXP pathway; isopentenyl diphosphate from 1-deoxy-D-xylulose 5-phosphate: step 2/6.</text>
</comment>
<dbReference type="EMBL" id="JBGUAW010000010">
    <property type="protein sequence ID" value="MFA9461978.1"/>
    <property type="molecule type" value="Genomic_DNA"/>
</dbReference>
<comment type="catalytic activity">
    <reaction evidence="1 7">
        <text>2-C-methyl-D-erythritol 4-phosphate + CTP + H(+) = 4-CDP-2-C-methyl-D-erythritol + diphosphate</text>
        <dbReference type="Rhea" id="RHEA:13429"/>
        <dbReference type="ChEBI" id="CHEBI:15378"/>
        <dbReference type="ChEBI" id="CHEBI:33019"/>
        <dbReference type="ChEBI" id="CHEBI:37563"/>
        <dbReference type="ChEBI" id="CHEBI:57823"/>
        <dbReference type="ChEBI" id="CHEBI:58262"/>
        <dbReference type="EC" id="2.7.7.60"/>
    </reaction>
</comment>
<dbReference type="PANTHER" id="PTHR32125">
    <property type="entry name" value="2-C-METHYL-D-ERYTHRITOL 4-PHOSPHATE CYTIDYLYLTRANSFERASE, CHLOROPLASTIC"/>
    <property type="match status" value="1"/>
</dbReference>
<dbReference type="RefSeq" id="WP_373656767.1">
    <property type="nucleotide sequence ID" value="NZ_JBGUAW010000010.1"/>
</dbReference>
<comment type="similarity">
    <text evidence="3 7">Belongs to the IspD/TarI cytidylyltransferase family. IspD subfamily.</text>
</comment>
<dbReference type="InterPro" id="IPR029044">
    <property type="entry name" value="Nucleotide-diphossugar_trans"/>
</dbReference>
<accession>A0ABV4TZL3</accession>
<organism evidence="8 9">
    <name type="scientific">Thiohalorhabdus methylotrophus</name>
    <dbReference type="NCBI Taxonomy" id="3242694"/>
    <lineage>
        <taxon>Bacteria</taxon>
        <taxon>Pseudomonadati</taxon>
        <taxon>Pseudomonadota</taxon>
        <taxon>Gammaproteobacteria</taxon>
        <taxon>Thiohalorhabdales</taxon>
        <taxon>Thiohalorhabdaceae</taxon>
        <taxon>Thiohalorhabdus</taxon>
    </lineage>
</organism>
<keyword evidence="9" id="KW-1185">Reference proteome</keyword>
<dbReference type="GO" id="GO:0050518">
    <property type="term" value="F:2-C-methyl-D-erythritol 4-phosphate cytidylyltransferase activity"/>
    <property type="evidence" value="ECO:0007669"/>
    <property type="project" value="UniProtKB-EC"/>
</dbReference>
<reference evidence="8 9" key="1">
    <citation type="submission" date="2024-08" db="EMBL/GenBank/DDBJ databases">
        <title>Whole-genome sequencing of halo(alkali)philic microorganisms from hypersaline lakes.</title>
        <authorList>
            <person name="Sorokin D.Y."/>
            <person name="Merkel A.Y."/>
            <person name="Messina E."/>
            <person name="Yakimov M."/>
        </authorList>
    </citation>
    <scope>NUCLEOTIDE SEQUENCE [LARGE SCALE GENOMIC DNA]</scope>
    <source>
        <strain evidence="8 9">Cl-TMA</strain>
    </source>
</reference>
<evidence type="ECO:0000313" key="9">
    <source>
        <dbReference type="Proteomes" id="UP001575181"/>
    </source>
</evidence>
<sequence>MPDTEARRVWAIVPAAGIGSRMGSERPKQYLELAGRTILEHTLERLLSHGSIHAVLPVIRPDDPFWPEARTRLAMFPNLLPEAPGGDERQESVANGVEALNLGTTEDLVLIHDAVRPCIGDEEIHSVVAAADECGGAILAVPVADTLKRVAADGCIEDTVDRSGLWRAQTPQVFRHGELEHALEVARTHPEPATDEASILERAGYPVRVVPGRDDNLKVTRPEDLALAELFLGAR</sequence>
<dbReference type="CDD" id="cd02516">
    <property type="entry name" value="CDP-ME_synthetase"/>
    <property type="match status" value="1"/>
</dbReference>
<dbReference type="InterPro" id="IPR018294">
    <property type="entry name" value="ISPD_synthase_CS"/>
</dbReference>
<feature type="site" description="Transition state stabilizer" evidence="7">
    <location>
        <position position="28"/>
    </location>
</feature>
<keyword evidence="6 7" id="KW-0414">Isoprene biosynthesis</keyword>
<dbReference type="PROSITE" id="PS01295">
    <property type="entry name" value="ISPD"/>
    <property type="match status" value="1"/>
</dbReference>
<evidence type="ECO:0000256" key="3">
    <source>
        <dbReference type="ARBA" id="ARBA00009789"/>
    </source>
</evidence>
<comment type="function">
    <text evidence="7">Catalyzes the formation of 4-diphosphocytidyl-2-C-methyl-D-erythritol from CTP and 2-C-methyl-D-erythritol 4-phosphate (MEP).</text>
</comment>
<dbReference type="InterPro" id="IPR034683">
    <property type="entry name" value="IspD/TarI"/>
</dbReference>
<protein>
    <recommendedName>
        <fullName evidence="7">2-C-methyl-D-erythritol 4-phosphate cytidylyltransferase</fullName>
        <ecNumber evidence="7">2.7.7.60</ecNumber>
    </recommendedName>
    <alternativeName>
        <fullName evidence="7">4-diphosphocytidyl-2C-methyl-D-erythritol synthase</fullName>
    </alternativeName>
    <alternativeName>
        <fullName evidence="7">MEP cytidylyltransferase</fullName>
        <shortName evidence="7">MCT</shortName>
    </alternativeName>
</protein>